<dbReference type="EC" id="1.1.1.267" evidence="5"/>
<evidence type="ECO:0000256" key="9">
    <source>
        <dbReference type="ARBA" id="ARBA00023211"/>
    </source>
</evidence>
<dbReference type="Gene3D" id="3.40.50.720">
    <property type="entry name" value="NAD(P)-binding Rossmann-like Domain"/>
    <property type="match status" value="1"/>
</dbReference>
<dbReference type="UniPathway" id="UPA00056">
    <property type="reaction ID" value="UER00092"/>
</dbReference>
<feature type="domain" description="1-deoxy-D-xylulose 5-phosphate reductoisomerase C-terminal" evidence="13">
    <location>
        <begin position="147"/>
        <end position="230"/>
    </location>
</feature>
<feature type="domain" description="DXP reductoisomerase C-terminal" evidence="14">
    <location>
        <begin position="262"/>
        <end position="381"/>
    </location>
</feature>
<dbReference type="Gene3D" id="1.10.1740.10">
    <property type="match status" value="1"/>
</dbReference>
<dbReference type="NCBIfam" id="TIGR00243">
    <property type="entry name" value="Dxr"/>
    <property type="match status" value="1"/>
</dbReference>
<proteinExistence type="inferred from homology"/>
<keyword evidence="8" id="KW-0560">Oxidoreductase</keyword>
<dbReference type="NCBIfam" id="NF009114">
    <property type="entry name" value="PRK12464.1"/>
    <property type="match status" value="1"/>
</dbReference>
<dbReference type="Pfam" id="PF02670">
    <property type="entry name" value="DXP_reductoisom"/>
    <property type="match status" value="1"/>
</dbReference>
<evidence type="ECO:0000259" key="14">
    <source>
        <dbReference type="Pfam" id="PF13288"/>
    </source>
</evidence>
<name>A0A381T0B6_9ZZZZ</name>
<dbReference type="PANTHER" id="PTHR30525">
    <property type="entry name" value="1-DEOXY-D-XYLULOSE 5-PHOSPHATE REDUCTOISOMERASE"/>
    <property type="match status" value="1"/>
</dbReference>
<organism evidence="15">
    <name type="scientific">marine metagenome</name>
    <dbReference type="NCBI Taxonomy" id="408172"/>
    <lineage>
        <taxon>unclassified sequences</taxon>
        <taxon>metagenomes</taxon>
        <taxon>ecological metagenomes</taxon>
    </lineage>
</organism>
<evidence type="ECO:0000259" key="12">
    <source>
        <dbReference type="Pfam" id="PF02670"/>
    </source>
</evidence>
<keyword evidence="7" id="KW-0521">NADP</keyword>
<keyword evidence="9" id="KW-0464">Manganese</keyword>
<dbReference type="InterPro" id="IPR036169">
    <property type="entry name" value="DXPR_C_sf"/>
</dbReference>
<evidence type="ECO:0000256" key="3">
    <source>
        <dbReference type="ARBA" id="ARBA00005094"/>
    </source>
</evidence>
<evidence type="ECO:0000256" key="11">
    <source>
        <dbReference type="ARBA" id="ARBA00048543"/>
    </source>
</evidence>
<comment type="catalytic activity">
    <reaction evidence="11">
        <text>2-C-methyl-D-erythritol 4-phosphate + NADP(+) = 1-deoxy-D-xylulose 5-phosphate + NADPH + H(+)</text>
        <dbReference type="Rhea" id="RHEA:13717"/>
        <dbReference type="ChEBI" id="CHEBI:15378"/>
        <dbReference type="ChEBI" id="CHEBI:57783"/>
        <dbReference type="ChEBI" id="CHEBI:57792"/>
        <dbReference type="ChEBI" id="CHEBI:58262"/>
        <dbReference type="ChEBI" id="CHEBI:58349"/>
        <dbReference type="EC" id="1.1.1.267"/>
    </reaction>
    <physiologicalReaction direction="right-to-left" evidence="11">
        <dbReference type="Rhea" id="RHEA:13719"/>
    </physiologicalReaction>
</comment>
<reference evidence="15" key="1">
    <citation type="submission" date="2018-05" db="EMBL/GenBank/DDBJ databases">
        <authorList>
            <person name="Lanie J.A."/>
            <person name="Ng W.-L."/>
            <person name="Kazmierczak K.M."/>
            <person name="Andrzejewski T.M."/>
            <person name="Davidsen T.M."/>
            <person name="Wayne K.J."/>
            <person name="Tettelin H."/>
            <person name="Glass J.I."/>
            <person name="Rusch D."/>
            <person name="Podicherti R."/>
            <person name="Tsui H.-C.T."/>
            <person name="Winkler M.E."/>
        </authorList>
    </citation>
    <scope>NUCLEOTIDE SEQUENCE</scope>
</reference>
<dbReference type="EMBL" id="UINC01003758">
    <property type="protein sequence ID" value="SVA09011.1"/>
    <property type="molecule type" value="Genomic_DNA"/>
</dbReference>
<comment type="cofactor">
    <cofactor evidence="2">
        <name>Mg(2+)</name>
        <dbReference type="ChEBI" id="CHEBI:18420"/>
    </cofactor>
</comment>
<feature type="domain" description="1-deoxy-D-xylulose 5-phosphate reductoisomerase N-terminal" evidence="12">
    <location>
        <begin position="4"/>
        <end position="133"/>
    </location>
</feature>
<dbReference type="InterPro" id="IPR013644">
    <property type="entry name" value="DXP_reductoisomerase_C"/>
</dbReference>
<evidence type="ECO:0000256" key="10">
    <source>
        <dbReference type="ARBA" id="ARBA00023229"/>
    </source>
</evidence>
<evidence type="ECO:0000313" key="15">
    <source>
        <dbReference type="EMBL" id="SVA09011.1"/>
    </source>
</evidence>
<dbReference type="PIRSF" id="PIRSF006205">
    <property type="entry name" value="Dxp_reductismrs"/>
    <property type="match status" value="1"/>
</dbReference>
<dbReference type="InterPro" id="IPR026877">
    <property type="entry name" value="DXPR_C"/>
</dbReference>
<dbReference type="Pfam" id="PF08436">
    <property type="entry name" value="DXP_redisom_C"/>
    <property type="match status" value="1"/>
</dbReference>
<evidence type="ECO:0000256" key="8">
    <source>
        <dbReference type="ARBA" id="ARBA00023002"/>
    </source>
</evidence>
<evidence type="ECO:0000256" key="7">
    <source>
        <dbReference type="ARBA" id="ARBA00022857"/>
    </source>
</evidence>
<dbReference type="HAMAP" id="MF_00183">
    <property type="entry name" value="DXP_reductoisom"/>
    <property type="match status" value="1"/>
</dbReference>
<dbReference type="InterPro" id="IPR003821">
    <property type="entry name" value="DXP_reductoisomerase"/>
</dbReference>
<comment type="cofactor">
    <cofactor evidence="1">
        <name>Mn(2+)</name>
        <dbReference type="ChEBI" id="CHEBI:29035"/>
    </cofactor>
</comment>
<dbReference type="PANTHER" id="PTHR30525:SF0">
    <property type="entry name" value="1-DEOXY-D-XYLULOSE 5-PHOSPHATE REDUCTOISOMERASE, CHLOROPLASTIC"/>
    <property type="match status" value="1"/>
</dbReference>
<feature type="non-terminal residue" evidence="15">
    <location>
        <position position="1"/>
    </location>
</feature>
<dbReference type="SUPFAM" id="SSF55347">
    <property type="entry name" value="Glyceraldehyde-3-phosphate dehydrogenase-like, C-terminal domain"/>
    <property type="match status" value="1"/>
</dbReference>
<evidence type="ECO:0000256" key="2">
    <source>
        <dbReference type="ARBA" id="ARBA00001946"/>
    </source>
</evidence>
<accession>A0A381T0B6</accession>
<dbReference type="InterPro" id="IPR013512">
    <property type="entry name" value="DXP_reductoisomerase_N"/>
</dbReference>
<dbReference type="InterPro" id="IPR036291">
    <property type="entry name" value="NAD(P)-bd_dom_sf"/>
</dbReference>
<dbReference type="SUPFAM" id="SSF51735">
    <property type="entry name" value="NAD(P)-binding Rossmann-fold domains"/>
    <property type="match status" value="1"/>
</dbReference>
<dbReference type="GO" id="GO:0030604">
    <property type="term" value="F:1-deoxy-D-xylulose-5-phosphate reductoisomerase activity"/>
    <property type="evidence" value="ECO:0007669"/>
    <property type="project" value="UniProtKB-EC"/>
</dbReference>
<dbReference type="GO" id="GO:0070402">
    <property type="term" value="F:NADPH binding"/>
    <property type="evidence" value="ECO:0007669"/>
    <property type="project" value="InterPro"/>
</dbReference>
<sequence>VKSIAILGSTGSIGTTALAVVEANSDALRVVGLAAGENSARLAEQAVRFKPNVIGMATPDALTEVRRALGVDGTRGVALHAGPEGLAAVATHPEADIVLCASSGTSALEAVLLAIEAGKTIALANKEVLVVAGGLVMEAARRRGVAILPVDSEHNAIHQCLHGRSVSDVRRLILTASGGPFREWPPERLKTIRPEDALRHPTWNMGDKITVDSATLMNKGLEVIEARWLFGMTADDIDVLVHPQSVVHSMVELCDGSVIAQLGITNMRLPIQYAFSYPDRWNASVETLDLSNCGPLEFHQPDFERFSCLGLAYRALRTEGALPIVLNAANEVAVSAFLRGKLPFIGIPILIERALNARTNMENTPICTLAEVRDVDRWAHEFSRELLPEVQSV</sequence>
<evidence type="ECO:0000259" key="13">
    <source>
        <dbReference type="Pfam" id="PF08436"/>
    </source>
</evidence>
<evidence type="ECO:0000256" key="4">
    <source>
        <dbReference type="ARBA" id="ARBA00006825"/>
    </source>
</evidence>
<comment type="pathway">
    <text evidence="3">Isoprenoid biosynthesis; isopentenyl diphosphate biosynthesis via DXP pathway; isopentenyl diphosphate from 1-deoxy-D-xylulose 5-phosphate: step 1/6.</text>
</comment>
<dbReference type="Pfam" id="PF13288">
    <property type="entry name" value="DXPR_C"/>
    <property type="match status" value="1"/>
</dbReference>
<dbReference type="SUPFAM" id="SSF69055">
    <property type="entry name" value="1-deoxy-D-xylulose-5-phosphate reductoisomerase, C-terminal domain"/>
    <property type="match status" value="1"/>
</dbReference>
<keyword evidence="6" id="KW-0479">Metal-binding</keyword>
<gene>
    <name evidence="15" type="ORF">METZ01_LOCUS61865</name>
</gene>
<comment type="similarity">
    <text evidence="4">Belongs to the DXR family.</text>
</comment>
<evidence type="ECO:0000256" key="1">
    <source>
        <dbReference type="ARBA" id="ARBA00001936"/>
    </source>
</evidence>
<dbReference type="GO" id="GO:0030145">
    <property type="term" value="F:manganese ion binding"/>
    <property type="evidence" value="ECO:0007669"/>
    <property type="project" value="TreeGrafter"/>
</dbReference>
<dbReference type="FunFam" id="3.40.50.720:FF:000045">
    <property type="entry name" value="1-deoxy-D-xylulose 5-phosphate reductoisomerase"/>
    <property type="match status" value="1"/>
</dbReference>
<dbReference type="AlphaFoldDB" id="A0A381T0B6"/>
<dbReference type="GO" id="GO:0051484">
    <property type="term" value="P:isopentenyl diphosphate biosynthetic process, methylerythritol 4-phosphate pathway involved in terpenoid biosynthetic process"/>
    <property type="evidence" value="ECO:0007669"/>
    <property type="project" value="TreeGrafter"/>
</dbReference>
<keyword evidence="10" id="KW-0414">Isoprene biosynthesis</keyword>
<evidence type="ECO:0000256" key="6">
    <source>
        <dbReference type="ARBA" id="ARBA00022723"/>
    </source>
</evidence>
<evidence type="ECO:0000256" key="5">
    <source>
        <dbReference type="ARBA" id="ARBA00012366"/>
    </source>
</evidence>
<protein>
    <recommendedName>
        <fullName evidence="5">1-deoxy-D-xylulose-5-phosphate reductoisomerase</fullName>
        <ecNumber evidence="5">1.1.1.267</ecNumber>
    </recommendedName>
</protein>